<keyword evidence="5 8" id="KW-0645">Protease</keyword>
<dbReference type="InterPro" id="IPR043472">
    <property type="entry name" value="Macro_dom-like"/>
</dbReference>
<evidence type="ECO:0000313" key="10">
    <source>
        <dbReference type="EMBL" id="EED35561.1"/>
    </source>
</evidence>
<dbReference type="SUPFAM" id="SSF52949">
    <property type="entry name" value="Macro domain-like"/>
    <property type="match status" value="1"/>
</dbReference>
<dbReference type="GO" id="GO:0030145">
    <property type="term" value="F:manganese ion binding"/>
    <property type="evidence" value="ECO:0007669"/>
    <property type="project" value="UniProtKB-UniRule"/>
</dbReference>
<evidence type="ECO:0000256" key="8">
    <source>
        <dbReference type="HAMAP-Rule" id="MF_00181"/>
    </source>
</evidence>
<dbReference type="PANTHER" id="PTHR11963">
    <property type="entry name" value="LEUCINE AMINOPEPTIDASE-RELATED"/>
    <property type="match status" value="1"/>
</dbReference>
<feature type="binding site" evidence="8">
    <location>
        <position position="330"/>
    </location>
    <ligand>
        <name>Mn(2+)</name>
        <dbReference type="ChEBI" id="CHEBI:29035"/>
        <label>1</label>
    </ligand>
</feature>
<evidence type="ECO:0000259" key="9">
    <source>
        <dbReference type="PROSITE" id="PS00631"/>
    </source>
</evidence>
<keyword evidence="4 8" id="KW-0031">Aminopeptidase</keyword>
<keyword evidence="6 8" id="KW-0378">Hydrolase</keyword>
<comment type="subcellular location">
    <subcellularLocation>
        <location evidence="8">Cytoplasm</location>
    </subcellularLocation>
</comment>
<evidence type="ECO:0000256" key="4">
    <source>
        <dbReference type="ARBA" id="ARBA00022438"/>
    </source>
</evidence>
<feature type="binding site" evidence="8">
    <location>
        <position position="251"/>
    </location>
    <ligand>
        <name>Mn(2+)</name>
        <dbReference type="ChEBI" id="CHEBI:29035"/>
        <label>2</label>
    </ligand>
</feature>
<dbReference type="InterPro" id="IPR008283">
    <property type="entry name" value="Peptidase_M17_N"/>
</dbReference>
<comment type="catalytic activity">
    <reaction evidence="2 8">
        <text>Release of an N-terminal amino acid, preferentially leucine, but not glutamic or aspartic acids.</text>
        <dbReference type="EC" id="3.4.11.10"/>
    </reaction>
</comment>
<dbReference type="PANTHER" id="PTHR11963:SF23">
    <property type="entry name" value="CYTOSOL AMINOPEPTIDASE"/>
    <property type="match status" value="1"/>
</dbReference>
<dbReference type="Proteomes" id="UP000004699">
    <property type="component" value="Unassembled WGS sequence"/>
</dbReference>
<dbReference type="EMBL" id="DS999411">
    <property type="protein sequence ID" value="EED35561.1"/>
    <property type="molecule type" value="Genomic_DNA"/>
</dbReference>
<feature type="binding site" evidence="8">
    <location>
        <position position="328"/>
    </location>
    <ligand>
        <name>Mn(2+)</name>
        <dbReference type="ChEBI" id="CHEBI:29035"/>
        <label>1</label>
    </ligand>
</feature>
<evidence type="ECO:0000256" key="3">
    <source>
        <dbReference type="ARBA" id="ARBA00009528"/>
    </source>
</evidence>
<proteinExistence type="inferred from homology"/>
<dbReference type="Pfam" id="PF02789">
    <property type="entry name" value="Peptidase_M17_N"/>
    <property type="match status" value="1"/>
</dbReference>
<dbReference type="Gene3D" id="3.40.630.10">
    <property type="entry name" value="Zn peptidases"/>
    <property type="match status" value="1"/>
</dbReference>
<feature type="active site" evidence="8">
    <location>
        <position position="258"/>
    </location>
</feature>
<protein>
    <recommendedName>
        <fullName evidence="8">Probable cytosol aminopeptidase</fullName>
        <ecNumber evidence="8">3.4.11.1</ecNumber>
    </recommendedName>
    <alternativeName>
        <fullName evidence="8">Leucine aminopeptidase</fullName>
        <shortName evidence="8">LAP</shortName>
        <ecNumber evidence="8">3.4.11.10</ecNumber>
    </alternativeName>
    <alternativeName>
        <fullName evidence="8">Leucyl aminopeptidase</fullName>
    </alternativeName>
</protein>
<comment type="catalytic activity">
    <reaction evidence="1 8">
        <text>Release of an N-terminal amino acid, Xaa-|-Yaa-, in which Xaa is preferably Leu, but may be other amino acids including Pro although not Arg or Lys, and Yaa may be Pro. Amino acid amides and methyl esters are also readily hydrolyzed, but rates on arylamides are exceedingly low.</text>
        <dbReference type="EC" id="3.4.11.1"/>
    </reaction>
</comment>
<feature type="domain" description="Cytosol aminopeptidase" evidence="9">
    <location>
        <begin position="326"/>
        <end position="333"/>
    </location>
</feature>
<dbReference type="CDD" id="cd00433">
    <property type="entry name" value="Peptidase_M17"/>
    <property type="match status" value="1"/>
</dbReference>
<evidence type="ECO:0000256" key="6">
    <source>
        <dbReference type="ARBA" id="ARBA00022801"/>
    </source>
</evidence>
<dbReference type="EC" id="3.4.11.1" evidence="8"/>
<comment type="cofactor">
    <cofactor evidence="8">
        <name>Mn(2+)</name>
        <dbReference type="ChEBI" id="CHEBI:29035"/>
    </cofactor>
    <text evidence="8">Binds 2 manganese ions per subunit.</text>
</comment>
<dbReference type="Pfam" id="PF00883">
    <property type="entry name" value="Peptidase_M17"/>
    <property type="match status" value="1"/>
</dbReference>
<dbReference type="InterPro" id="IPR023042">
    <property type="entry name" value="Peptidase_M17_leu_NH2_pept"/>
</dbReference>
<evidence type="ECO:0000313" key="11">
    <source>
        <dbReference type="Proteomes" id="UP000004699"/>
    </source>
</evidence>
<feature type="binding site" evidence="8">
    <location>
        <position position="330"/>
    </location>
    <ligand>
        <name>Mn(2+)</name>
        <dbReference type="ChEBI" id="CHEBI:29035"/>
        <label>2</label>
    </ligand>
</feature>
<keyword evidence="8" id="KW-0963">Cytoplasm</keyword>
<accession>B8KR04</accession>
<dbReference type="PROSITE" id="PS00631">
    <property type="entry name" value="CYTOSOL_AP"/>
    <property type="match status" value="1"/>
</dbReference>
<dbReference type="HAMAP" id="MF_00181">
    <property type="entry name" value="Cytosol_peptidase_M17"/>
    <property type="match status" value="1"/>
</dbReference>
<dbReference type="STRING" id="565045.NOR51B_1507"/>
<keyword evidence="11" id="KW-1185">Reference proteome</keyword>
<feature type="binding site" evidence="8">
    <location>
        <position position="246"/>
    </location>
    <ligand>
        <name>Mn(2+)</name>
        <dbReference type="ChEBI" id="CHEBI:29035"/>
        <label>2</label>
    </ligand>
</feature>
<comment type="similarity">
    <text evidence="3 8">Belongs to the peptidase M17 family.</text>
</comment>
<dbReference type="GO" id="GO:0006508">
    <property type="term" value="P:proteolysis"/>
    <property type="evidence" value="ECO:0007669"/>
    <property type="project" value="UniProtKB-KW"/>
</dbReference>
<dbReference type="GO" id="GO:0005737">
    <property type="term" value="C:cytoplasm"/>
    <property type="evidence" value="ECO:0007669"/>
    <property type="project" value="UniProtKB-SubCell"/>
</dbReference>
<sequence>MPVFSDSKAPKGFNGLGEAISDLIGKALELGDFTGKTGTTAWLTGDGPVQRIVLVGAGKSSDFAASGHRQMLSAAANALLKGKAKDALVHLADLKIDGETLPRVLEWFSRELAMTAYHYDETLSEKKPKPSLKKVTVDIGDELTVARARLHLEIGQSIANGANLARELVNLPGNICTPRYLSSQARKLARRYTTIKATVLDEKKMKSLGMGSLLSVGHGSDEPSQLIIMEYKGAGAKTRPYALVGKGITFDTGGISLKPGPKMDEMKFDMGGAGSVFGTLQAIADMELPINVVGVVAAAENMPSGRATKPGDVVTSMSGQTIEVLNTDAEGRLVLCDALTYVGRYNPAEVVDIATLTGAIIVSLGNVASGVFANDDELAATLVQAGQQCHDRAWQLPIWSDYDKQLESKFADIANIGSGPGAGSITAACFLARFTKDYRWAHLDVAGTAFRSAPKGATGRPVPLLVEYLRKRAGK</sequence>
<dbReference type="AlphaFoldDB" id="B8KR04"/>
<dbReference type="NCBIfam" id="NF002074">
    <property type="entry name" value="PRK00913.1-4"/>
    <property type="match status" value="1"/>
</dbReference>
<reference evidence="11" key="1">
    <citation type="journal article" date="2013" name="BMC Microbiol.">
        <title>Taxonomy and evolution of bacteriochlorophyll a-containing members of the OM60/NOR5 clade of marine gammaproteobacteria: description of Luminiphilus syltensis gen. nov., sp. nov., reclassification of Haliea rubra as Pseudohaliea rubra gen. nov., comb. nov., and emendation of Chromatocurvus halotolerans.</title>
        <authorList>
            <person name="Spring S."/>
            <person name="Riedel T."/>
            <person name="Sproer C."/>
            <person name="Yan S."/>
            <person name="Harder J."/>
            <person name="Fuchs B.M."/>
        </authorList>
    </citation>
    <scope>NUCLEOTIDE SEQUENCE [LARGE SCALE GENOMIC DNA]</scope>
    <source>
        <strain evidence="11">NOR51-B</strain>
    </source>
</reference>
<dbReference type="NCBIfam" id="NF002073">
    <property type="entry name" value="PRK00913.1-2"/>
    <property type="match status" value="1"/>
</dbReference>
<dbReference type="PRINTS" id="PR00481">
    <property type="entry name" value="LAMNOPPTDASE"/>
</dbReference>
<name>B8KR04_9GAMM</name>
<dbReference type="SUPFAM" id="SSF53187">
    <property type="entry name" value="Zn-dependent exopeptidases"/>
    <property type="match status" value="1"/>
</dbReference>
<dbReference type="HOGENOM" id="CLU_013734_2_2_6"/>
<dbReference type="Gene3D" id="3.40.220.10">
    <property type="entry name" value="Leucine Aminopeptidase, subunit E, domain 1"/>
    <property type="match status" value="1"/>
</dbReference>
<dbReference type="InterPro" id="IPR000819">
    <property type="entry name" value="Peptidase_M17_C"/>
</dbReference>
<comment type="function">
    <text evidence="8">Presumably involved in the processing and regular turnover of intracellular proteins. Catalyzes the removal of unsubstituted N-terminal amino acids from various peptides.</text>
</comment>
<evidence type="ECO:0000256" key="5">
    <source>
        <dbReference type="ARBA" id="ARBA00022670"/>
    </source>
</evidence>
<feature type="binding site" evidence="8">
    <location>
        <position position="251"/>
    </location>
    <ligand>
        <name>Mn(2+)</name>
        <dbReference type="ChEBI" id="CHEBI:29035"/>
        <label>1</label>
    </ligand>
</feature>
<evidence type="ECO:0000256" key="1">
    <source>
        <dbReference type="ARBA" id="ARBA00000135"/>
    </source>
</evidence>
<feature type="active site" evidence="8">
    <location>
        <position position="332"/>
    </location>
</feature>
<dbReference type="InterPro" id="IPR011356">
    <property type="entry name" value="Leucine_aapep/pepB"/>
</dbReference>
<keyword evidence="7 8" id="KW-0464">Manganese</keyword>
<dbReference type="EC" id="3.4.11.10" evidence="8"/>
<dbReference type="NCBIfam" id="NF002077">
    <property type="entry name" value="PRK00913.2-4"/>
    <property type="match status" value="1"/>
</dbReference>
<evidence type="ECO:0000256" key="2">
    <source>
        <dbReference type="ARBA" id="ARBA00000967"/>
    </source>
</evidence>
<dbReference type="MEROPS" id="M17.003"/>
<organism evidence="10 11">
    <name type="scientific">Luminiphilus syltensis NOR5-1B</name>
    <dbReference type="NCBI Taxonomy" id="565045"/>
    <lineage>
        <taxon>Bacteria</taxon>
        <taxon>Pseudomonadati</taxon>
        <taxon>Pseudomonadota</taxon>
        <taxon>Gammaproteobacteria</taxon>
        <taxon>Cellvibrionales</taxon>
        <taxon>Halieaceae</taxon>
        <taxon>Luminiphilus</taxon>
    </lineage>
</organism>
<feature type="binding site" evidence="8">
    <location>
        <position position="269"/>
    </location>
    <ligand>
        <name>Mn(2+)</name>
        <dbReference type="ChEBI" id="CHEBI:29035"/>
        <label>2</label>
    </ligand>
</feature>
<dbReference type="GO" id="GO:0070006">
    <property type="term" value="F:metalloaminopeptidase activity"/>
    <property type="evidence" value="ECO:0007669"/>
    <property type="project" value="InterPro"/>
</dbReference>
<evidence type="ECO:0000256" key="7">
    <source>
        <dbReference type="ARBA" id="ARBA00023211"/>
    </source>
</evidence>
<keyword evidence="8" id="KW-0479">Metal-binding</keyword>
<dbReference type="eggNOG" id="COG0260">
    <property type="taxonomic scope" value="Bacteria"/>
</dbReference>
<gene>
    <name evidence="8 10" type="primary">pepA</name>
    <name evidence="10" type="ORF">NOR51B_1507</name>
</gene>